<evidence type="ECO:0000313" key="3">
    <source>
        <dbReference type="EMBL" id="OUO57051.1"/>
    </source>
</evidence>
<keyword evidence="2" id="KW-0472">Membrane</keyword>
<dbReference type="Proteomes" id="UP000196368">
    <property type="component" value="Unassembled WGS sequence"/>
</dbReference>
<feature type="coiled-coil region" evidence="1">
    <location>
        <begin position="27"/>
        <end position="57"/>
    </location>
</feature>
<organism evidence="3 4">
    <name type="scientific">Candidatus Avelusimicrobium gallicola</name>
    <dbReference type="NCBI Taxonomy" id="2562704"/>
    <lineage>
        <taxon>Bacteria</taxon>
        <taxon>Pseudomonadati</taxon>
        <taxon>Elusimicrobiota</taxon>
        <taxon>Elusimicrobia</taxon>
        <taxon>Elusimicrobiales</taxon>
        <taxon>Elusimicrobiaceae</taxon>
        <taxon>Candidatus Avelusimicrobium</taxon>
    </lineage>
</organism>
<keyword evidence="1" id="KW-0175">Coiled coil</keyword>
<dbReference type="EMBL" id="NFJD01000002">
    <property type="protein sequence ID" value="OUO57051.1"/>
    <property type="molecule type" value="Genomic_DNA"/>
</dbReference>
<accession>A0A1Y4DNT0</accession>
<evidence type="ECO:0000256" key="1">
    <source>
        <dbReference type="SAM" id="Coils"/>
    </source>
</evidence>
<evidence type="ECO:0000256" key="2">
    <source>
        <dbReference type="SAM" id="Phobius"/>
    </source>
</evidence>
<evidence type="ECO:0000313" key="4">
    <source>
        <dbReference type="Proteomes" id="UP000196368"/>
    </source>
</evidence>
<sequence length="77" mass="9068">MIFIARAVVLIVLLVWVIGIFYFYSQVKETERQIAELKQKQQREEELLRRRAIYQRASMEQQAVQSGVQNAVDALKQ</sequence>
<gene>
    <name evidence="3" type="ORF">B5F75_04175</name>
</gene>
<comment type="caution">
    <text evidence="3">The sequence shown here is derived from an EMBL/GenBank/DDBJ whole genome shotgun (WGS) entry which is preliminary data.</text>
</comment>
<keyword evidence="2" id="KW-0812">Transmembrane</keyword>
<keyword evidence="2" id="KW-1133">Transmembrane helix</keyword>
<keyword evidence="4" id="KW-1185">Reference proteome</keyword>
<reference evidence="4" key="1">
    <citation type="submission" date="2017-04" db="EMBL/GenBank/DDBJ databases">
        <title>Function of individual gut microbiota members based on whole genome sequencing of pure cultures obtained from chicken caecum.</title>
        <authorList>
            <person name="Medvecky M."/>
            <person name="Cejkova D."/>
            <person name="Polansky O."/>
            <person name="Karasova D."/>
            <person name="Kubasova T."/>
            <person name="Cizek A."/>
            <person name="Rychlik I."/>
        </authorList>
    </citation>
    <scope>NUCLEOTIDE SEQUENCE [LARGE SCALE GENOMIC DNA]</scope>
    <source>
        <strain evidence="4">An273</strain>
    </source>
</reference>
<protein>
    <submittedName>
        <fullName evidence="3">Uncharacterized protein</fullName>
    </submittedName>
</protein>
<name>A0A1Y4DNT0_9BACT</name>
<feature type="transmembrane region" description="Helical" evidence="2">
    <location>
        <begin position="7"/>
        <end position="24"/>
    </location>
</feature>
<dbReference type="AlphaFoldDB" id="A0A1Y4DNT0"/>
<proteinExistence type="predicted"/>